<evidence type="ECO:0000256" key="2">
    <source>
        <dbReference type="SAM" id="Phobius"/>
    </source>
</evidence>
<dbReference type="OrthoDB" id="2466780at2"/>
<keyword evidence="2" id="KW-1133">Transmembrane helix</keyword>
<dbReference type="Proteomes" id="UP000318102">
    <property type="component" value="Unassembled WGS sequence"/>
</dbReference>
<feature type="region of interest" description="Disordered" evidence="1">
    <location>
        <begin position="33"/>
        <end position="60"/>
    </location>
</feature>
<organism evidence="3 4">
    <name type="scientific">Paenibacillus agilis</name>
    <dbReference type="NCBI Taxonomy" id="3020863"/>
    <lineage>
        <taxon>Bacteria</taxon>
        <taxon>Bacillati</taxon>
        <taxon>Bacillota</taxon>
        <taxon>Bacilli</taxon>
        <taxon>Bacillales</taxon>
        <taxon>Paenibacillaceae</taxon>
        <taxon>Paenibacillus</taxon>
    </lineage>
</organism>
<dbReference type="AlphaFoldDB" id="A0A559IKB1"/>
<gene>
    <name evidence="3" type="ORF">FPZ44_19485</name>
</gene>
<evidence type="ECO:0000256" key="1">
    <source>
        <dbReference type="SAM" id="MobiDB-lite"/>
    </source>
</evidence>
<keyword evidence="2" id="KW-0812">Transmembrane</keyword>
<dbReference type="RefSeq" id="WP_144992949.1">
    <property type="nucleotide sequence ID" value="NZ_VNJK01000003.1"/>
</dbReference>
<name>A0A559IKB1_9BACL</name>
<sequence length="410" mass="47073">MLSSNKNKGILLIGVLAVILLIIMYRMNSIDTSQHSQNNNNSLPSKTKTTEMTDTQSSSNVEHNLKHKIDTLFVQHQLLENSSTAPSYINDQTIVFDVDQYIDEKGTSVHNILKFDRVKNKIENIYQSKPNISIGSLVGINNVLYWVEYPVYLEAVTPWEIKYYSLITNERGTLRKGVGEDFINPPVLFVENNQLSWIEKKIHEKVVTSEAIIHIPDSNKNVVVGVSHLNEKDKKKKDGRFMLHHRPVEEGLLINQSVFKRVNNKTVKSFDLYFYPYNNKTAPTVIYPNSDEIIDFTANQEWLVLCTYGKVQVINRKSGQLQYEVLGESKELTFDTPFIRGEFLYYRYSTSQIFKLNLDNGDKEEVTSPRSTTSKIFNSNQFLGFAYNQSVNPNSDNRVEFTVINTEAVD</sequence>
<reference evidence="3 4" key="1">
    <citation type="submission" date="2019-07" db="EMBL/GenBank/DDBJ databases">
        <authorList>
            <person name="Kim J."/>
        </authorList>
    </citation>
    <scope>NUCLEOTIDE SEQUENCE [LARGE SCALE GENOMIC DNA]</scope>
    <source>
        <strain evidence="3 4">N4</strain>
    </source>
</reference>
<protein>
    <recommendedName>
        <fullName evidence="5">DUF5050 domain-containing protein</fullName>
    </recommendedName>
</protein>
<keyword evidence="4" id="KW-1185">Reference proteome</keyword>
<dbReference type="EMBL" id="VNJK01000003">
    <property type="protein sequence ID" value="TVX88094.1"/>
    <property type="molecule type" value="Genomic_DNA"/>
</dbReference>
<proteinExistence type="predicted"/>
<evidence type="ECO:0008006" key="5">
    <source>
        <dbReference type="Google" id="ProtNLM"/>
    </source>
</evidence>
<feature type="transmembrane region" description="Helical" evidence="2">
    <location>
        <begin position="9"/>
        <end position="27"/>
    </location>
</feature>
<comment type="caution">
    <text evidence="3">The sequence shown here is derived from an EMBL/GenBank/DDBJ whole genome shotgun (WGS) entry which is preliminary data.</text>
</comment>
<accession>A0A559IKB1</accession>
<evidence type="ECO:0000313" key="3">
    <source>
        <dbReference type="EMBL" id="TVX88094.1"/>
    </source>
</evidence>
<evidence type="ECO:0000313" key="4">
    <source>
        <dbReference type="Proteomes" id="UP000318102"/>
    </source>
</evidence>
<keyword evidence="2" id="KW-0472">Membrane</keyword>